<dbReference type="Proteomes" id="UP001529510">
    <property type="component" value="Unassembled WGS sequence"/>
</dbReference>
<feature type="non-terminal residue" evidence="1">
    <location>
        <position position="1"/>
    </location>
</feature>
<comment type="caution">
    <text evidence="1">The sequence shown here is derived from an EMBL/GenBank/DDBJ whole genome shotgun (WGS) entry which is preliminary data.</text>
</comment>
<accession>A0ABD0PL86</accession>
<name>A0ABD0PL86_CIRMR</name>
<proteinExistence type="predicted"/>
<protein>
    <recommendedName>
        <fullName evidence="3">MHC class I antigen</fullName>
    </recommendedName>
</protein>
<dbReference type="AlphaFoldDB" id="A0ABD0PL86"/>
<reference evidence="1 2" key="1">
    <citation type="submission" date="2024-05" db="EMBL/GenBank/DDBJ databases">
        <title>Genome sequencing and assembly of Indian major carp, Cirrhinus mrigala (Hamilton, 1822).</title>
        <authorList>
            <person name="Mohindra V."/>
            <person name="Chowdhury L.M."/>
            <person name="Lal K."/>
            <person name="Jena J.K."/>
        </authorList>
    </citation>
    <scope>NUCLEOTIDE SEQUENCE [LARGE SCALE GENOMIC DNA]</scope>
    <source>
        <strain evidence="1">CM1030</strain>
        <tissue evidence="1">Blood</tissue>
    </source>
</reference>
<dbReference type="EMBL" id="JAMKFB020000015">
    <property type="protein sequence ID" value="KAL0173521.1"/>
    <property type="molecule type" value="Genomic_DNA"/>
</dbReference>
<organism evidence="1 2">
    <name type="scientific">Cirrhinus mrigala</name>
    <name type="common">Mrigala</name>
    <dbReference type="NCBI Taxonomy" id="683832"/>
    <lineage>
        <taxon>Eukaryota</taxon>
        <taxon>Metazoa</taxon>
        <taxon>Chordata</taxon>
        <taxon>Craniata</taxon>
        <taxon>Vertebrata</taxon>
        <taxon>Euteleostomi</taxon>
        <taxon>Actinopterygii</taxon>
        <taxon>Neopterygii</taxon>
        <taxon>Teleostei</taxon>
        <taxon>Ostariophysi</taxon>
        <taxon>Cypriniformes</taxon>
        <taxon>Cyprinidae</taxon>
        <taxon>Labeoninae</taxon>
        <taxon>Labeonini</taxon>
        <taxon>Cirrhinus</taxon>
    </lineage>
</organism>
<evidence type="ECO:0000313" key="1">
    <source>
        <dbReference type="EMBL" id="KAL0173521.1"/>
    </source>
</evidence>
<sequence>RLHDRCPPWLLGLLYTLPSPTTTEAVWRGGARVGKEHFKGTAFKGEGNVLWKEWREDDRKRKT</sequence>
<evidence type="ECO:0008006" key="3">
    <source>
        <dbReference type="Google" id="ProtNLM"/>
    </source>
</evidence>
<evidence type="ECO:0000313" key="2">
    <source>
        <dbReference type="Proteomes" id="UP001529510"/>
    </source>
</evidence>
<gene>
    <name evidence="1" type="ORF">M9458_029489</name>
</gene>
<keyword evidence="2" id="KW-1185">Reference proteome</keyword>